<dbReference type="Pfam" id="PF13312">
    <property type="entry name" value="DUF4081"/>
    <property type="match status" value="1"/>
</dbReference>
<dbReference type="RefSeq" id="WP_092522946.1">
    <property type="nucleotide sequence ID" value="NZ_FNKO01000002.1"/>
</dbReference>
<name>A0A1H1D117_9ACTN</name>
<protein>
    <recommendedName>
        <fullName evidence="1">N-acetyltransferase domain-containing protein</fullName>
    </recommendedName>
</protein>
<dbReference type="InterPro" id="IPR000182">
    <property type="entry name" value="GNAT_dom"/>
</dbReference>
<evidence type="ECO:0000313" key="3">
    <source>
        <dbReference type="Proteomes" id="UP000199301"/>
    </source>
</evidence>
<evidence type="ECO:0000313" key="2">
    <source>
        <dbReference type="EMBL" id="SDQ69959.1"/>
    </source>
</evidence>
<dbReference type="PIRSF" id="PIRSF021603">
    <property type="entry name" value="UCP21603_acetyltransf"/>
    <property type="match status" value="1"/>
</dbReference>
<evidence type="ECO:0000259" key="1">
    <source>
        <dbReference type="PROSITE" id="PS51186"/>
    </source>
</evidence>
<dbReference type="InterPro" id="IPR025289">
    <property type="entry name" value="DUF4081"/>
</dbReference>
<dbReference type="InterPro" id="IPR013653">
    <property type="entry name" value="GCN5-like_dom"/>
</dbReference>
<keyword evidence="3" id="KW-1185">Reference proteome</keyword>
<feature type="domain" description="N-acetyltransferase" evidence="1">
    <location>
        <begin position="136"/>
        <end position="277"/>
    </location>
</feature>
<dbReference type="SUPFAM" id="SSF55729">
    <property type="entry name" value="Acyl-CoA N-acyltransferases (Nat)"/>
    <property type="match status" value="1"/>
</dbReference>
<proteinExistence type="predicted"/>
<sequence>MLKLAGARLLQGRDLENVRSLLEADPVAACMVLSRIEAARKNPMYLGGELWGYGGDLQGICYAGPNLIPLRGGRDAMRAFAERARKGRASSSLVGPARQVMALWAELAHAWGPAREVRPEQPLLVMSEPPTGWVDPAVRQVRPEELDRYVPAAISMFREEVGVDPRSGGGAANYRARIADLIASGRAFARFENGQVVFKAEIGALSGTVGQIQGVWVHPERRGSGLGTAGTAAVVEHVVRVMGRTASLYVNDYNVAARTAYRKIGFRRAGTFSTVLL</sequence>
<dbReference type="AlphaFoldDB" id="A0A1H1D117"/>
<dbReference type="EMBL" id="FNKO01000002">
    <property type="protein sequence ID" value="SDQ69959.1"/>
    <property type="molecule type" value="Genomic_DNA"/>
</dbReference>
<organism evidence="2 3">
    <name type="scientific">Actinopolyspora saharensis</name>
    <dbReference type="NCBI Taxonomy" id="995062"/>
    <lineage>
        <taxon>Bacteria</taxon>
        <taxon>Bacillati</taxon>
        <taxon>Actinomycetota</taxon>
        <taxon>Actinomycetes</taxon>
        <taxon>Actinopolysporales</taxon>
        <taxon>Actinopolysporaceae</taxon>
        <taxon>Actinopolyspora</taxon>
    </lineage>
</organism>
<reference evidence="3" key="1">
    <citation type="submission" date="2016-10" db="EMBL/GenBank/DDBJ databases">
        <authorList>
            <person name="Varghese N."/>
            <person name="Submissions S."/>
        </authorList>
    </citation>
    <scope>NUCLEOTIDE SEQUENCE [LARGE SCALE GENOMIC DNA]</scope>
    <source>
        <strain evidence="3">DSM 45459</strain>
    </source>
</reference>
<gene>
    <name evidence="2" type="ORF">SAMN04489718_1835</name>
</gene>
<dbReference type="InterPro" id="IPR016794">
    <property type="entry name" value="UCP21603_acetyltransf"/>
</dbReference>
<dbReference type="PROSITE" id="PS51186">
    <property type="entry name" value="GNAT"/>
    <property type="match status" value="1"/>
</dbReference>
<dbReference type="Pfam" id="PF08445">
    <property type="entry name" value="FR47"/>
    <property type="match status" value="1"/>
</dbReference>
<dbReference type="STRING" id="995062.SAMN04489718_1835"/>
<accession>A0A1H1D117</accession>
<dbReference type="OrthoDB" id="5241264at2"/>
<dbReference type="Proteomes" id="UP000199301">
    <property type="component" value="Unassembled WGS sequence"/>
</dbReference>
<dbReference type="Gene3D" id="3.40.630.30">
    <property type="match status" value="1"/>
</dbReference>
<dbReference type="GO" id="GO:0016747">
    <property type="term" value="F:acyltransferase activity, transferring groups other than amino-acyl groups"/>
    <property type="evidence" value="ECO:0007669"/>
    <property type="project" value="InterPro"/>
</dbReference>
<dbReference type="InterPro" id="IPR016181">
    <property type="entry name" value="Acyl_CoA_acyltransferase"/>
</dbReference>